<accession>A0ABX6KP69</accession>
<sequence length="51" mass="5737">MKNLRNKKLSREQLKSISGNGPVFNCTYECCPEDGRPLCPGFYCPDVICPN</sequence>
<reference evidence="1 2" key="1">
    <citation type="submission" date="2019-09" db="EMBL/GenBank/DDBJ databases">
        <title>FDA dAtabase for Regulatory Grade micrObial Sequences (FDA-ARGOS): Supporting development and validation of Infectious Disease Dx tests.</title>
        <authorList>
            <person name="Sciortino C."/>
            <person name="Tallon L."/>
            <person name="Sadzewicz L."/>
            <person name="Vavikolanu K."/>
            <person name="Mehta A."/>
            <person name="Aluvathingal J."/>
            <person name="Nadendla S."/>
            <person name="Nandy P."/>
            <person name="Geyer C."/>
            <person name="Yan Y."/>
            <person name="Sichtig H."/>
        </authorList>
    </citation>
    <scope>NUCLEOTIDE SEQUENCE [LARGE SCALE GENOMIC DNA]</scope>
    <source>
        <strain evidence="1 2">FDAARGOS_636</strain>
    </source>
</reference>
<dbReference type="RefSeq" id="WP_168238059.1">
    <property type="nucleotide sequence ID" value="NZ_CP050995.1"/>
</dbReference>
<gene>
    <name evidence="1" type="ORF">FOB44_06805</name>
</gene>
<proteinExistence type="predicted"/>
<name>A0ABX6KP69_CHRGL</name>
<organism evidence="1 2">
    <name type="scientific">Chryseobacterium gallinarum</name>
    <dbReference type="NCBI Taxonomy" id="1324352"/>
    <lineage>
        <taxon>Bacteria</taxon>
        <taxon>Pseudomonadati</taxon>
        <taxon>Bacteroidota</taxon>
        <taxon>Flavobacteriia</taxon>
        <taxon>Flavobacteriales</taxon>
        <taxon>Weeksellaceae</taxon>
        <taxon>Chryseobacterium group</taxon>
        <taxon>Chryseobacterium</taxon>
    </lineage>
</organism>
<dbReference type="Proteomes" id="UP000501570">
    <property type="component" value="Chromosome"/>
</dbReference>
<keyword evidence="2" id="KW-1185">Reference proteome</keyword>
<evidence type="ECO:0008006" key="3">
    <source>
        <dbReference type="Google" id="ProtNLM"/>
    </source>
</evidence>
<protein>
    <recommendedName>
        <fullName evidence="3">Bacteriocin</fullName>
    </recommendedName>
</protein>
<evidence type="ECO:0000313" key="1">
    <source>
        <dbReference type="EMBL" id="QIY90385.1"/>
    </source>
</evidence>
<dbReference type="EMBL" id="CP050995">
    <property type="protein sequence ID" value="QIY90385.1"/>
    <property type="molecule type" value="Genomic_DNA"/>
</dbReference>
<evidence type="ECO:0000313" key="2">
    <source>
        <dbReference type="Proteomes" id="UP000501570"/>
    </source>
</evidence>